<feature type="transmembrane region" description="Helical" evidence="6">
    <location>
        <begin position="77"/>
        <end position="101"/>
    </location>
</feature>
<reference evidence="9" key="1">
    <citation type="journal article" date="2019" name="Int. J. Syst. Evol. Microbiol.">
        <title>The Global Catalogue of Microorganisms (GCM) 10K type strain sequencing project: providing services to taxonomists for standard genome sequencing and annotation.</title>
        <authorList>
            <consortium name="The Broad Institute Genomics Platform"/>
            <consortium name="The Broad Institute Genome Sequencing Center for Infectious Disease"/>
            <person name="Wu L."/>
            <person name="Ma J."/>
        </authorList>
    </citation>
    <scope>NUCLEOTIDE SEQUENCE [LARGE SCALE GENOMIC DNA]</scope>
    <source>
        <strain evidence="9">JCM 4586</strain>
    </source>
</reference>
<evidence type="ECO:0000256" key="6">
    <source>
        <dbReference type="SAM" id="Phobius"/>
    </source>
</evidence>
<evidence type="ECO:0000256" key="2">
    <source>
        <dbReference type="ARBA" id="ARBA00022475"/>
    </source>
</evidence>
<protein>
    <submittedName>
        <fullName evidence="8">Membrane protein</fullName>
    </submittedName>
</protein>
<organism evidence="8 9">
    <name type="scientific">Streptomyces hiroshimensis</name>
    <dbReference type="NCBI Taxonomy" id="66424"/>
    <lineage>
        <taxon>Bacteria</taxon>
        <taxon>Bacillati</taxon>
        <taxon>Actinomycetota</taxon>
        <taxon>Actinomycetes</taxon>
        <taxon>Kitasatosporales</taxon>
        <taxon>Streptomycetaceae</taxon>
        <taxon>Streptomyces</taxon>
    </lineage>
</organism>
<dbReference type="RefSeq" id="WP_229900128.1">
    <property type="nucleotide sequence ID" value="NZ_BMUT01000020.1"/>
</dbReference>
<keyword evidence="9" id="KW-1185">Reference proteome</keyword>
<keyword evidence="5 6" id="KW-0472">Membrane</keyword>
<comment type="subcellular location">
    <subcellularLocation>
        <location evidence="1">Cell membrane</location>
        <topology evidence="1">Multi-pass membrane protein</topology>
    </subcellularLocation>
</comment>
<sequence>MSENVIHSLWMMILPGIASFAAVMAAVRVRRRRTVRRRIASVFGGEPAGAAAKARRLRSLSGRLPGIRDWLCVAGSGAAGVILLGGAAGCAAGLAAAYGMWRWLRRRKRDGEQDGPPSEEVKRQLPLAADLMAACLAAGAGPREAAEAVGVSLGGPVGERLARAAAEVRLGGDPATAWSRLGGLPGARGLARCLERAQATGVPAVEPMSRLAGRLRAERGRAAGIRARRAGVLATAPLGLCFLPAFLTVGVVPVVIGLASGLTKGH</sequence>
<keyword evidence="3 6" id="KW-0812">Transmembrane</keyword>
<dbReference type="EMBL" id="BMUT01000020">
    <property type="protein sequence ID" value="GGY08713.1"/>
    <property type="molecule type" value="Genomic_DNA"/>
</dbReference>
<keyword evidence="4 6" id="KW-1133">Transmembrane helix</keyword>
<accession>A0ABQ2ZBV7</accession>
<dbReference type="Proteomes" id="UP000659223">
    <property type="component" value="Unassembled WGS sequence"/>
</dbReference>
<dbReference type="InterPro" id="IPR018076">
    <property type="entry name" value="T2SS_GspF_dom"/>
</dbReference>
<dbReference type="PANTHER" id="PTHR35007">
    <property type="entry name" value="INTEGRAL MEMBRANE PROTEIN-RELATED"/>
    <property type="match status" value="1"/>
</dbReference>
<evidence type="ECO:0000313" key="9">
    <source>
        <dbReference type="Proteomes" id="UP000659223"/>
    </source>
</evidence>
<evidence type="ECO:0000256" key="1">
    <source>
        <dbReference type="ARBA" id="ARBA00004651"/>
    </source>
</evidence>
<name>A0ABQ2ZBV7_9ACTN</name>
<dbReference type="Pfam" id="PF00482">
    <property type="entry name" value="T2SSF"/>
    <property type="match status" value="1"/>
</dbReference>
<evidence type="ECO:0000256" key="5">
    <source>
        <dbReference type="ARBA" id="ARBA00023136"/>
    </source>
</evidence>
<evidence type="ECO:0000313" key="8">
    <source>
        <dbReference type="EMBL" id="GGY08713.1"/>
    </source>
</evidence>
<feature type="domain" description="Type II secretion system protein GspF" evidence="7">
    <location>
        <begin position="129"/>
        <end position="251"/>
    </location>
</feature>
<gene>
    <name evidence="8" type="ORF">GCM10010324_64510</name>
</gene>
<evidence type="ECO:0000256" key="4">
    <source>
        <dbReference type="ARBA" id="ARBA00022989"/>
    </source>
</evidence>
<proteinExistence type="predicted"/>
<comment type="caution">
    <text evidence="8">The sequence shown here is derived from an EMBL/GenBank/DDBJ whole genome shotgun (WGS) entry which is preliminary data.</text>
</comment>
<evidence type="ECO:0000259" key="7">
    <source>
        <dbReference type="Pfam" id="PF00482"/>
    </source>
</evidence>
<feature type="transmembrane region" description="Helical" evidence="6">
    <location>
        <begin position="231"/>
        <end position="256"/>
    </location>
</feature>
<keyword evidence="2" id="KW-1003">Cell membrane</keyword>
<evidence type="ECO:0000256" key="3">
    <source>
        <dbReference type="ARBA" id="ARBA00022692"/>
    </source>
</evidence>
<dbReference type="PANTHER" id="PTHR35007:SF3">
    <property type="entry name" value="POSSIBLE CONSERVED ALANINE RICH MEMBRANE PROTEIN"/>
    <property type="match status" value="1"/>
</dbReference>
<feature type="transmembrane region" description="Helical" evidence="6">
    <location>
        <begin position="6"/>
        <end position="27"/>
    </location>
</feature>